<dbReference type="PANTHER" id="PTHR43434:SF1">
    <property type="entry name" value="PHOSPHOGLYCOLATE PHOSPHATASE"/>
    <property type="match status" value="1"/>
</dbReference>
<gene>
    <name evidence="1" type="ORF">VM95_12910</name>
</gene>
<dbReference type="SFLD" id="SFLDG01129">
    <property type="entry name" value="C1.5:_HAD__Beta-PGM__Phosphata"/>
    <property type="match status" value="1"/>
</dbReference>
<organism evidence="1 2">
    <name type="scientific">Streptomyces rubellomurinus (strain ATCC 31215)</name>
    <dbReference type="NCBI Taxonomy" id="359131"/>
    <lineage>
        <taxon>Bacteria</taxon>
        <taxon>Bacillati</taxon>
        <taxon>Actinomycetota</taxon>
        <taxon>Actinomycetes</taxon>
        <taxon>Kitasatosporales</taxon>
        <taxon>Streptomycetaceae</taxon>
        <taxon>Streptomyces</taxon>
    </lineage>
</organism>
<accession>A0A0F2TGS1</accession>
<dbReference type="GO" id="GO:0008967">
    <property type="term" value="F:phosphoglycolate phosphatase activity"/>
    <property type="evidence" value="ECO:0007669"/>
    <property type="project" value="TreeGrafter"/>
</dbReference>
<dbReference type="PANTHER" id="PTHR43434">
    <property type="entry name" value="PHOSPHOGLYCOLATE PHOSPHATASE"/>
    <property type="match status" value="1"/>
</dbReference>
<protein>
    <submittedName>
        <fullName evidence="1">Phosphatase</fullName>
    </submittedName>
</protein>
<proteinExistence type="predicted"/>
<dbReference type="Gene3D" id="3.40.50.1000">
    <property type="entry name" value="HAD superfamily/HAD-like"/>
    <property type="match status" value="1"/>
</dbReference>
<dbReference type="GO" id="GO:0005829">
    <property type="term" value="C:cytosol"/>
    <property type="evidence" value="ECO:0007669"/>
    <property type="project" value="TreeGrafter"/>
</dbReference>
<sequence length="221" mass="24236">MAPVRTHIVWDWNGTLFHDMDAVLGASNAAFATIGIDPMTLQEYREQYEVPIPRFYQRLLGRVPSQEEWLRLDDAFHDRYLELSPACGLTEGVRELLADWQAAGHSQSLLSMYEHDKLVPLVEAFGLADRFLRVDGRSGPSGGKKAEQLTRHLAELGERVDPARTVLIGDAADDALAALHAGARAVLYTGGSHTREKLEPVGVPVVDTLAEAVELAGRLTG</sequence>
<dbReference type="SUPFAM" id="SSF56784">
    <property type="entry name" value="HAD-like"/>
    <property type="match status" value="1"/>
</dbReference>
<dbReference type="GO" id="GO:0006281">
    <property type="term" value="P:DNA repair"/>
    <property type="evidence" value="ECO:0007669"/>
    <property type="project" value="TreeGrafter"/>
</dbReference>
<dbReference type="PATRIC" id="fig|359131.3.peg.2784"/>
<keyword evidence="2" id="KW-1185">Reference proteome</keyword>
<comment type="caution">
    <text evidence="1">The sequence shown here is derived from an EMBL/GenBank/DDBJ whole genome shotgun (WGS) entry which is preliminary data.</text>
</comment>
<dbReference type="InterPro" id="IPR050155">
    <property type="entry name" value="HAD-like_hydrolase_sf"/>
</dbReference>
<name>A0A0F2TGS1_STRR3</name>
<evidence type="ECO:0000313" key="2">
    <source>
        <dbReference type="Proteomes" id="UP000033699"/>
    </source>
</evidence>
<dbReference type="SFLD" id="SFLDS00003">
    <property type="entry name" value="Haloacid_Dehalogenase"/>
    <property type="match status" value="1"/>
</dbReference>
<dbReference type="Pfam" id="PF00702">
    <property type="entry name" value="Hydrolase"/>
    <property type="match status" value="1"/>
</dbReference>
<dbReference type="AlphaFoldDB" id="A0A0F2TGS1"/>
<dbReference type="EMBL" id="JZKH01000021">
    <property type="protein sequence ID" value="KJS61746.1"/>
    <property type="molecule type" value="Genomic_DNA"/>
</dbReference>
<evidence type="ECO:0000313" key="1">
    <source>
        <dbReference type="EMBL" id="KJS61746.1"/>
    </source>
</evidence>
<dbReference type="InterPro" id="IPR023198">
    <property type="entry name" value="PGP-like_dom2"/>
</dbReference>
<dbReference type="Gene3D" id="1.10.150.240">
    <property type="entry name" value="Putative phosphatase, domain 2"/>
    <property type="match status" value="1"/>
</dbReference>
<dbReference type="Proteomes" id="UP000033699">
    <property type="component" value="Unassembled WGS sequence"/>
</dbReference>
<dbReference type="InterPro" id="IPR036412">
    <property type="entry name" value="HAD-like_sf"/>
</dbReference>
<dbReference type="InterPro" id="IPR023214">
    <property type="entry name" value="HAD_sf"/>
</dbReference>
<reference evidence="1 2" key="1">
    <citation type="submission" date="2015-02" db="EMBL/GenBank/DDBJ databases">
        <authorList>
            <person name="Ju K.-S."/>
            <person name="Doroghazi J.R."/>
            <person name="Metcalf W."/>
        </authorList>
    </citation>
    <scope>NUCLEOTIDE SEQUENCE [LARGE SCALE GENOMIC DNA]</scope>
    <source>
        <strain evidence="1 2">ATCC 31215</strain>
    </source>
</reference>